<protein>
    <submittedName>
        <fullName evidence="1">Uncharacterized protein</fullName>
    </submittedName>
</protein>
<organism evidence="1 2">
    <name type="scientific">Papaver nudicaule</name>
    <name type="common">Iceland poppy</name>
    <dbReference type="NCBI Taxonomy" id="74823"/>
    <lineage>
        <taxon>Eukaryota</taxon>
        <taxon>Viridiplantae</taxon>
        <taxon>Streptophyta</taxon>
        <taxon>Embryophyta</taxon>
        <taxon>Tracheophyta</taxon>
        <taxon>Spermatophyta</taxon>
        <taxon>Magnoliopsida</taxon>
        <taxon>Ranunculales</taxon>
        <taxon>Papaveraceae</taxon>
        <taxon>Papaveroideae</taxon>
        <taxon>Papaver</taxon>
    </lineage>
</organism>
<evidence type="ECO:0000313" key="2">
    <source>
        <dbReference type="Proteomes" id="UP001177140"/>
    </source>
</evidence>
<reference evidence="1" key="1">
    <citation type="submission" date="2022-03" db="EMBL/GenBank/DDBJ databases">
        <title>A functionally conserved STORR gene fusion in Papaver species that diverged 16.8 million years ago.</title>
        <authorList>
            <person name="Catania T."/>
        </authorList>
    </citation>
    <scope>NUCLEOTIDE SEQUENCE</scope>
    <source>
        <strain evidence="1">S-191538</strain>
    </source>
</reference>
<keyword evidence="2" id="KW-1185">Reference proteome</keyword>
<dbReference type="EMBL" id="JAJJMA010232360">
    <property type="protein sequence ID" value="MCL7042191.1"/>
    <property type="molecule type" value="Genomic_DNA"/>
</dbReference>
<sequence length="171" mass="19282">MEKLPGKKDKMPLLEPQSGPPIIPPSHLDVSDRSKFVSSIEISAKQFYYLLELNEDQKLSGQYDIVDVSLSNKEIRISSLVNFSSPQINVLVPANKPLSFAVNRKTLRWLLIMMAMGKEVHPIYLAYQPEENKLILADVKGQIYIETLPCTKKEISESLLHLKLDNSSGCL</sequence>
<proteinExistence type="predicted"/>
<accession>A0AA41VJ31</accession>
<comment type="caution">
    <text evidence="1">The sequence shown here is derived from an EMBL/GenBank/DDBJ whole genome shotgun (WGS) entry which is preliminary data.</text>
</comment>
<name>A0AA41VJ31_PAPNU</name>
<dbReference type="Proteomes" id="UP001177140">
    <property type="component" value="Unassembled WGS sequence"/>
</dbReference>
<dbReference type="AlphaFoldDB" id="A0AA41VJ31"/>
<evidence type="ECO:0000313" key="1">
    <source>
        <dbReference type="EMBL" id="MCL7042191.1"/>
    </source>
</evidence>
<gene>
    <name evidence="1" type="ORF">MKW94_009131</name>
</gene>